<name>A0AA38G9A3_TAXCH</name>
<evidence type="ECO:0000313" key="2">
    <source>
        <dbReference type="Proteomes" id="UP000824469"/>
    </source>
</evidence>
<proteinExistence type="predicted"/>
<organism evidence="1 2">
    <name type="scientific">Taxus chinensis</name>
    <name type="common">Chinese yew</name>
    <name type="synonym">Taxus wallichiana var. chinensis</name>
    <dbReference type="NCBI Taxonomy" id="29808"/>
    <lineage>
        <taxon>Eukaryota</taxon>
        <taxon>Viridiplantae</taxon>
        <taxon>Streptophyta</taxon>
        <taxon>Embryophyta</taxon>
        <taxon>Tracheophyta</taxon>
        <taxon>Spermatophyta</taxon>
        <taxon>Pinopsida</taxon>
        <taxon>Pinidae</taxon>
        <taxon>Conifers II</taxon>
        <taxon>Cupressales</taxon>
        <taxon>Taxaceae</taxon>
        <taxon>Taxus</taxon>
    </lineage>
</organism>
<protein>
    <submittedName>
        <fullName evidence="1">Uncharacterized protein</fullName>
    </submittedName>
</protein>
<evidence type="ECO:0000313" key="1">
    <source>
        <dbReference type="EMBL" id="KAH9319032.1"/>
    </source>
</evidence>
<comment type="caution">
    <text evidence="1">The sequence shown here is derived from an EMBL/GenBank/DDBJ whole genome shotgun (WGS) entry which is preliminary data.</text>
</comment>
<reference evidence="1 2" key="1">
    <citation type="journal article" date="2021" name="Nat. Plants">
        <title>The Taxus genome provides insights into paclitaxel biosynthesis.</title>
        <authorList>
            <person name="Xiong X."/>
            <person name="Gou J."/>
            <person name="Liao Q."/>
            <person name="Li Y."/>
            <person name="Zhou Q."/>
            <person name="Bi G."/>
            <person name="Li C."/>
            <person name="Du R."/>
            <person name="Wang X."/>
            <person name="Sun T."/>
            <person name="Guo L."/>
            <person name="Liang H."/>
            <person name="Lu P."/>
            <person name="Wu Y."/>
            <person name="Zhang Z."/>
            <person name="Ro D.K."/>
            <person name="Shang Y."/>
            <person name="Huang S."/>
            <person name="Yan J."/>
        </authorList>
    </citation>
    <scope>NUCLEOTIDE SEQUENCE [LARGE SCALE GENOMIC DNA]</scope>
    <source>
        <strain evidence="1">Ta-2019</strain>
    </source>
</reference>
<dbReference type="AlphaFoldDB" id="A0AA38G9A3"/>
<feature type="non-terminal residue" evidence="1">
    <location>
        <position position="196"/>
    </location>
</feature>
<gene>
    <name evidence="1" type="ORF">KI387_020801</name>
</gene>
<accession>A0AA38G9A3</accession>
<dbReference type="EMBL" id="JAHRHJ020000004">
    <property type="protein sequence ID" value="KAH9319032.1"/>
    <property type="molecule type" value="Genomic_DNA"/>
</dbReference>
<dbReference type="Proteomes" id="UP000824469">
    <property type="component" value="Unassembled WGS sequence"/>
</dbReference>
<keyword evidence="2" id="KW-1185">Reference proteome</keyword>
<sequence length="196" mass="22347">MTTQLARILFLRIPAHTASKAAAFSPTFSSFVGSYQSLAKTRLANHWSSQYHNASRFRCHLNSKLQDSVQHLCHCPGHNLHLRKVFGLSFVTGFLSCPPQYALAEADQWPKFWDQSVSSGTQDEGPPKFLLWARKLLIPMLLVMTVVMGWNYPTSLAINVLFILLSTKPTPSSIYLWVEEWRQQNLLVSHGFDWLK</sequence>